<evidence type="ECO:0000256" key="1">
    <source>
        <dbReference type="SAM" id="MobiDB-lite"/>
    </source>
</evidence>
<reference evidence="2" key="1">
    <citation type="submission" date="2021-02" db="EMBL/GenBank/DDBJ databases">
        <authorList>
            <person name="Nowell W R."/>
        </authorList>
    </citation>
    <scope>NUCLEOTIDE SEQUENCE</scope>
</reference>
<organism evidence="2 3">
    <name type="scientific">Rotaria sordida</name>
    <dbReference type="NCBI Taxonomy" id="392033"/>
    <lineage>
        <taxon>Eukaryota</taxon>
        <taxon>Metazoa</taxon>
        <taxon>Spiralia</taxon>
        <taxon>Gnathifera</taxon>
        <taxon>Rotifera</taxon>
        <taxon>Eurotatoria</taxon>
        <taxon>Bdelloidea</taxon>
        <taxon>Philodinida</taxon>
        <taxon>Philodinidae</taxon>
        <taxon>Rotaria</taxon>
    </lineage>
</organism>
<accession>A0A820JFC2</accession>
<comment type="caution">
    <text evidence="2">The sequence shown here is derived from an EMBL/GenBank/DDBJ whole genome shotgun (WGS) entry which is preliminary data.</text>
</comment>
<dbReference type="EMBL" id="CAJOAX010054743">
    <property type="protein sequence ID" value="CAF4324627.1"/>
    <property type="molecule type" value="Genomic_DNA"/>
</dbReference>
<dbReference type="Proteomes" id="UP000663823">
    <property type="component" value="Unassembled WGS sequence"/>
</dbReference>
<proteinExistence type="predicted"/>
<gene>
    <name evidence="2" type="ORF">OTI717_LOCUS42769</name>
</gene>
<dbReference type="AlphaFoldDB" id="A0A820JFC2"/>
<feature type="compositionally biased region" description="Basic and acidic residues" evidence="1">
    <location>
        <begin position="1"/>
        <end position="13"/>
    </location>
</feature>
<evidence type="ECO:0000313" key="3">
    <source>
        <dbReference type="Proteomes" id="UP000663823"/>
    </source>
</evidence>
<feature type="non-terminal residue" evidence="2">
    <location>
        <position position="20"/>
    </location>
</feature>
<sequence length="20" mass="2402">MNIVDDKKNDGRHHYQSQSE</sequence>
<name>A0A820JFC2_9BILA</name>
<feature type="region of interest" description="Disordered" evidence="1">
    <location>
        <begin position="1"/>
        <end position="20"/>
    </location>
</feature>
<evidence type="ECO:0000313" key="2">
    <source>
        <dbReference type="EMBL" id="CAF4324627.1"/>
    </source>
</evidence>
<protein>
    <submittedName>
        <fullName evidence="2">Uncharacterized protein</fullName>
    </submittedName>
</protein>